<evidence type="ECO:0000313" key="8">
    <source>
        <dbReference type="EMBL" id="CAD8577794.1"/>
    </source>
</evidence>
<evidence type="ECO:0000313" key="6">
    <source>
        <dbReference type="EMBL" id="CAD8577791.1"/>
    </source>
</evidence>
<dbReference type="PANTHER" id="PTHR13937:SF0">
    <property type="entry name" value="EUKARYOTIC TRANSLATION INITIATION FACTOR 3 SUBUNIT C-RELATED"/>
    <property type="match status" value="1"/>
</dbReference>
<dbReference type="EMBL" id="HBEW01001633">
    <property type="protein sequence ID" value="CAD8577793.1"/>
    <property type="molecule type" value="Transcribed_RNA"/>
</dbReference>
<name>A0A6U0ED51_9CHLO</name>
<keyword evidence="1" id="KW-0963">Cytoplasm</keyword>
<feature type="compositionally biased region" description="Basic and acidic residues" evidence="4">
    <location>
        <begin position="837"/>
        <end position="850"/>
    </location>
</feature>
<gene>
    <name evidence="6" type="ORF">OMED0929_LOCUS1381</name>
    <name evidence="7" type="ORF">OMED0929_LOCUS1382</name>
    <name evidence="8" type="ORF">OMED0929_LOCUS1383</name>
</gene>
<dbReference type="GO" id="GO:0003743">
    <property type="term" value="F:translation initiation factor activity"/>
    <property type="evidence" value="ECO:0007669"/>
    <property type="project" value="UniProtKB-KW"/>
</dbReference>
<dbReference type="GO" id="GO:0031369">
    <property type="term" value="F:translation initiation factor binding"/>
    <property type="evidence" value="ECO:0007669"/>
    <property type="project" value="InterPro"/>
</dbReference>
<evidence type="ECO:0000256" key="3">
    <source>
        <dbReference type="ARBA" id="ARBA00022917"/>
    </source>
</evidence>
<dbReference type="InterPro" id="IPR008905">
    <property type="entry name" value="EIF3C_N_dom"/>
</dbReference>
<feature type="compositionally biased region" description="Polar residues" evidence="4">
    <location>
        <begin position="186"/>
        <end position="201"/>
    </location>
</feature>
<proteinExistence type="predicted"/>
<evidence type="ECO:0000259" key="5">
    <source>
        <dbReference type="Pfam" id="PF05470"/>
    </source>
</evidence>
<dbReference type="EMBL" id="HBEW01001632">
    <property type="protein sequence ID" value="CAD8577791.1"/>
    <property type="molecule type" value="Transcribed_RNA"/>
</dbReference>
<dbReference type="GO" id="GO:0003723">
    <property type="term" value="F:RNA binding"/>
    <property type="evidence" value="ECO:0007669"/>
    <property type="project" value="InterPro"/>
</dbReference>
<dbReference type="AlphaFoldDB" id="A0A6U0ED51"/>
<dbReference type="Pfam" id="PF05470">
    <property type="entry name" value="eIF-3c_N"/>
    <property type="match status" value="1"/>
</dbReference>
<reference evidence="7" key="1">
    <citation type="submission" date="2021-01" db="EMBL/GenBank/DDBJ databases">
        <authorList>
            <person name="Corre E."/>
            <person name="Pelletier E."/>
            <person name="Niang G."/>
            <person name="Scheremetjew M."/>
            <person name="Finn R."/>
            <person name="Kale V."/>
            <person name="Holt S."/>
            <person name="Cochrane G."/>
            <person name="Meng A."/>
            <person name="Brown T."/>
            <person name="Cohen L."/>
        </authorList>
    </citation>
    <scope>NUCLEOTIDE SEQUENCE</scope>
    <source>
        <strain evidence="7">Clade-D-RCC2572</strain>
    </source>
</reference>
<sequence>MASKFWGGSDSSASSESDYDSDDSSSISSSSYSSSDESDHGPSKYLQDESSQSSEDERRVIRSFKEKQHETLRKTAREMDSALVTCDWVSLSGLLDKFQKQFVKAQQTGTQMQNIMKLFVRTVVKASAEVNARSQEQDFKRQLSTLQAKAFNSLIQRLKKYLKEFDESDITAAEKRLESHEDSDSEASVQSIQADGKSTTATEHRDKSVKDIMTMAKEDVTFEMVDSKLKEISMSRGKKGIDRMQTVDQLTYIALLAKCPAQECEVILHIISAQFDVAGSMATYMTIPMWRSCLKNVLSLMKLLDSNKHISLTNEQESSQRPSNDDIMAGAKIQLCGSLSAFAERLDDEYIKSLQCIDPHSREYILRIQDEGMLLILMREVLNFYESKTRKLHVASLSTRTLEHIYYKRSTTYESLREFVEAKSRQTKSKYDSDINVAQQTEVGQDSQLTESYLVGYVFPHGNLFSRIEELSNYIYNNGDERSKARALLCQIFSKALHGQYERAKELLLMSHLQESIMHMDISTQILFNRTMAQLGLCAFQYGHFSDASSFLSDIFSGGRTKELLAQGYAQGRFTERSAEHEKLERRRQMPHHMHINIELLEAVYLVCAMLFEVSDLLCFRQSRALTRTFLRIIENYSRQLFTGPPDSIRDAVMVITRMLLSGEYQEASKLLLDLPVWNLLSRPKAEVLHLVDKRLKAEGLRLYLSHFADQYTSANGDVLCDMFCVTDSKFTSIVNSMVANERVSAIFDEPSRSLIINRSEQSHLQVAATTFSEKVLVLLDASERALDSHVGTETIGSYEDDEAFSRRKTTKNQSEPDEYRSRRTRPEYTSKNYRVHLIDSERGKIKGRDSYGNFARRKIPTKDKDITRGGKVSSSRAEP</sequence>
<dbReference type="PANTHER" id="PTHR13937">
    <property type="entry name" value="EUKARYOTIC TRANSLATION INITATION FACTOR 3, SUBUNIT 8 EIF3S8 -RELATED"/>
    <property type="match status" value="1"/>
</dbReference>
<dbReference type="EMBL" id="HBEW01001634">
    <property type="protein sequence ID" value="CAD8577794.1"/>
    <property type="molecule type" value="Transcribed_RNA"/>
</dbReference>
<feature type="compositionally biased region" description="Low complexity" evidence="4">
    <location>
        <begin position="24"/>
        <end position="35"/>
    </location>
</feature>
<feature type="region of interest" description="Disordered" evidence="4">
    <location>
        <begin position="798"/>
        <end position="880"/>
    </location>
</feature>
<dbReference type="InterPro" id="IPR027516">
    <property type="entry name" value="EIF3C"/>
</dbReference>
<evidence type="ECO:0000256" key="4">
    <source>
        <dbReference type="SAM" id="MobiDB-lite"/>
    </source>
</evidence>
<keyword evidence="3" id="KW-0648">Protein biosynthesis</keyword>
<protein>
    <recommendedName>
        <fullName evidence="5">Eukaryotic translation initiation factor 3 subunit C N-terminal domain-containing protein</fullName>
    </recommendedName>
</protein>
<evidence type="ECO:0000256" key="2">
    <source>
        <dbReference type="ARBA" id="ARBA00022540"/>
    </source>
</evidence>
<organism evidence="7">
    <name type="scientific">Ostreococcus mediterraneus</name>
    <dbReference type="NCBI Taxonomy" id="1486918"/>
    <lineage>
        <taxon>Eukaryota</taxon>
        <taxon>Viridiplantae</taxon>
        <taxon>Chlorophyta</taxon>
        <taxon>Mamiellophyceae</taxon>
        <taxon>Mamiellales</taxon>
        <taxon>Bathycoccaceae</taxon>
        <taxon>Ostreococcus</taxon>
    </lineage>
</organism>
<feature type="compositionally biased region" description="Basic and acidic residues" evidence="4">
    <location>
        <begin position="818"/>
        <end position="829"/>
    </location>
</feature>
<accession>A0A6U0ED51</accession>
<feature type="region of interest" description="Disordered" evidence="4">
    <location>
        <begin position="1"/>
        <end position="59"/>
    </location>
</feature>
<feature type="region of interest" description="Disordered" evidence="4">
    <location>
        <begin position="176"/>
        <end position="208"/>
    </location>
</feature>
<dbReference type="GO" id="GO:0005852">
    <property type="term" value="C:eukaryotic translation initiation factor 3 complex"/>
    <property type="evidence" value="ECO:0007669"/>
    <property type="project" value="InterPro"/>
</dbReference>
<evidence type="ECO:0000313" key="7">
    <source>
        <dbReference type="EMBL" id="CAD8577793.1"/>
    </source>
</evidence>
<evidence type="ECO:0000256" key="1">
    <source>
        <dbReference type="ARBA" id="ARBA00022490"/>
    </source>
</evidence>
<keyword evidence="2" id="KW-0396">Initiation factor</keyword>
<feature type="domain" description="Eukaryotic translation initiation factor 3 subunit C N-terminal" evidence="5">
    <location>
        <begin position="46"/>
        <end position="617"/>
    </location>
</feature>